<dbReference type="Gene3D" id="3.40.50.1820">
    <property type="entry name" value="alpha/beta hydrolase"/>
    <property type="match status" value="1"/>
</dbReference>
<dbReference type="GO" id="GO:0006508">
    <property type="term" value="P:proteolysis"/>
    <property type="evidence" value="ECO:0007669"/>
    <property type="project" value="InterPro"/>
</dbReference>
<dbReference type="GO" id="GO:0004177">
    <property type="term" value="F:aminopeptidase activity"/>
    <property type="evidence" value="ECO:0007669"/>
    <property type="project" value="UniProtKB-EC"/>
</dbReference>
<comment type="caution">
    <text evidence="4">The sequence shown here is derived from an EMBL/GenBank/DDBJ whole genome shotgun (WGS) entry which is preliminary data.</text>
</comment>
<proteinExistence type="inferred from homology"/>
<dbReference type="InterPro" id="IPR029058">
    <property type="entry name" value="AB_hydrolase_fold"/>
</dbReference>
<dbReference type="RefSeq" id="WP_212527215.1">
    <property type="nucleotide sequence ID" value="NZ_JAGSOG010000015.1"/>
</dbReference>
<dbReference type="SUPFAM" id="SSF53474">
    <property type="entry name" value="alpha/beta-Hydrolases"/>
    <property type="match status" value="1"/>
</dbReference>
<keyword evidence="5" id="KW-1185">Reference proteome</keyword>
<name>A0A941ELE7_9ACTN</name>
<organism evidence="4 5">
    <name type="scientific">Actinospica durhamensis</name>
    <dbReference type="NCBI Taxonomy" id="1508375"/>
    <lineage>
        <taxon>Bacteria</taxon>
        <taxon>Bacillati</taxon>
        <taxon>Actinomycetota</taxon>
        <taxon>Actinomycetes</taxon>
        <taxon>Catenulisporales</taxon>
        <taxon>Actinospicaceae</taxon>
        <taxon>Actinospica</taxon>
    </lineage>
</organism>
<gene>
    <name evidence="4" type="ORF">KDL01_05415</name>
</gene>
<dbReference type="Proteomes" id="UP000675781">
    <property type="component" value="Unassembled WGS sequence"/>
</dbReference>
<keyword evidence="2 4" id="KW-0378">Hydrolase</keyword>
<dbReference type="InterPro" id="IPR050266">
    <property type="entry name" value="AB_hydrolase_sf"/>
</dbReference>
<dbReference type="Pfam" id="PF12697">
    <property type="entry name" value="Abhydrolase_6"/>
    <property type="match status" value="1"/>
</dbReference>
<dbReference type="AlphaFoldDB" id="A0A941ELE7"/>
<evidence type="ECO:0000313" key="5">
    <source>
        <dbReference type="Proteomes" id="UP000675781"/>
    </source>
</evidence>
<dbReference type="InterPro" id="IPR000073">
    <property type="entry name" value="AB_hydrolase_1"/>
</dbReference>
<reference evidence="4" key="1">
    <citation type="submission" date="2021-04" db="EMBL/GenBank/DDBJ databases">
        <title>Genome based classification of Actinospica acidithermotolerans sp. nov., an actinobacterium isolated from an Indonesian hot spring.</title>
        <authorList>
            <person name="Kusuma A.B."/>
            <person name="Putra K.E."/>
            <person name="Nafisah S."/>
            <person name="Loh J."/>
            <person name="Nouioui I."/>
            <person name="Goodfellow M."/>
        </authorList>
    </citation>
    <scope>NUCLEOTIDE SEQUENCE</scope>
    <source>
        <strain evidence="4">CSCA 57</strain>
    </source>
</reference>
<dbReference type="InterPro" id="IPR002410">
    <property type="entry name" value="Peptidase_S33"/>
</dbReference>
<dbReference type="InterPro" id="IPR020802">
    <property type="entry name" value="TesA-like"/>
</dbReference>
<sequence>MTFEPVDRSVQVGGLALHYRETGPAAGLPVVALHGHPGSAATWDGVAAGVCAAGDYRVLALTQRGYGRSGRVGPYTLPTYAEDLLGFVAALGLERFVLLGHSMGGTVAALAAERLAAERGPAGLLGLVLEDSVIPREGVHLPVPERPQQPESVPYDWELVPQIYAQLEAPDPAWWSGLARIEVPTLVIAGGPTSHVPQDVLADAAALMPRARLVTLEGAGHSVHRDALGPFLSELTGFLRTVRPASG</sequence>
<dbReference type="EMBL" id="JAGSOG010000015">
    <property type="protein sequence ID" value="MBR7832687.1"/>
    <property type="molecule type" value="Genomic_DNA"/>
</dbReference>
<protein>
    <submittedName>
        <fullName evidence="4">Alpha/beta hydrolase</fullName>
    </submittedName>
</protein>
<comment type="similarity">
    <text evidence="1">Belongs to the peptidase S33 family.</text>
</comment>
<evidence type="ECO:0000313" key="4">
    <source>
        <dbReference type="EMBL" id="MBR7832687.1"/>
    </source>
</evidence>
<accession>A0A941ELE7</accession>
<evidence type="ECO:0000256" key="1">
    <source>
        <dbReference type="ARBA" id="ARBA00010088"/>
    </source>
</evidence>
<dbReference type="SMART" id="SM00824">
    <property type="entry name" value="PKS_TE"/>
    <property type="match status" value="1"/>
</dbReference>
<feature type="domain" description="Thioesterase TesA-like" evidence="3">
    <location>
        <begin position="45"/>
        <end position="239"/>
    </location>
</feature>
<evidence type="ECO:0000259" key="3">
    <source>
        <dbReference type="SMART" id="SM00824"/>
    </source>
</evidence>
<dbReference type="PRINTS" id="PR00793">
    <property type="entry name" value="PROAMNOPTASE"/>
</dbReference>
<dbReference type="GO" id="GO:0016020">
    <property type="term" value="C:membrane"/>
    <property type="evidence" value="ECO:0007669"/>
    <property type="project" value="TreeGrafter"/>
</dbReference>
<dbReference type="PANTHER" id="PTHR43798">
    <property type="entry name" value="MONOACYLGLYCEROL LIPASE"/>
    <property type="match status" value="1"/>
</dbReference>
<evidence type="ECO:0000256" key="2">
    <source>
        <dbReference type="ARBA" id="ARBA00022801"/>
    </source>
</evidence>
<dbReference type="PANTHER" id="PTHR43798:SF31">
    <property type="entry name" value="AB HYDROLASE SUPERFAMILY PROTEIN YCLE"/>
    <property type="match status" value="1"/>
</dbReference>